<reference evidence="3 4" key="1">
    <citation type="journal article" date="2011" name="Front. Microbiol.">
        <title>Genomic signatures of strain selection and enhancement in Bacillus atrophaeus var. globigii, a historical biowarfare simulant.</title>
        <authorList>
            <person name="Gibbons H.S."/>
            <person name="Broomall S.M."/>
            <person name="McNew L.A."/>
            <person name="Daligault H."/>
            <person name="Chapman C."/>
            <person name="Bruce D."/>
            <person name="Karavis M."/>
            <person name="Krepps M."/>
            <person name="McGregor P.A."/>
            <person name="Hong C."/>
            <person name="Park K.H."/>
            <person name="Akmal A."/>
            <person name="Feldman A."/>
            <person name="Lin J.S."/>
            <person name="Chang W.E."/>
            <person name="Higgs B.W."/>
            <person name="Demirev P."/>
            <person name="Lindquist J."/>
            <person name="Liem A."/>
            <person name="Fochler E."/>
            <person name="Read T.D."/>
            <person name="Tapia R."/>
            <person name="Johnson S."/>
            <person name="Bishop-Lilly K.A."/>
            <person name="Detter C."/>
            <person name="Han C."/>
            <person name="Sozhamannan S."/>
            <person name="Rosenzweig C.N."/>
            <person name="Skowronski E.W."/>
        </authorList>
    </citation>
    <scope>NUCLEOTIDE SEQUENCE [LARGE SCALE GENOMIC DNA]</scope>
    <source>
        <strain evidence="3 4">GYP-17</strain>
    </source>
</reference>
<comment type="caution">
    <text evidence="3">The sequence shown here is derived from an EMBL/GenBank/DDBJ whole genome shotgun (WGS) entry which is preliminary data.</text>
</comment>
<dbReference type="EMBL" id="PIPM01000004">
    <property type="protein sequence ID" value="RUO34305.1"/>
    <property type="molecule type" value="Genomic_DNA"/>
</dbReference>
<accession>A0A432WKL0</accession>
<keyword evidence="1" id="KW-0812">Transmembrane</keyword>
<evidence type="ECO:0000256" key="1">
    <source>
        <dbReference type="SAM" id="Phobius"/>
    </source>
</evidence>
<proteinExistence type="predicted"/>
<organism evidence="3 4">
    <name type="scientific">Aliidiomarina sanyensis</name>
    <dbReference type="NCBI Taxonomy" id="1249555"/>
    <lineage>
        <taxon>Bacteria</taxon>
        <taxon>Pseudomonadati</taxon>
        <taxon>Pseudomonadota</taxon>
        <taxon>Gammaproteobacteria</taxon>
        <taxon>Alteromonadales</taxon>
        <taxon>Idiomarinaceae</taxon>
        <taxon>Aliidiomarina</taxon>
    </lineage>
</organism>
<keyword evidence="4" id="KW-1185">Reference proteome</keyword>
<evidence type="ECO:0000313" key="3">
    <source>
        <dbReference type="EMBL" id="RUO34305.1"/>
    </source>
</evidence>
<evidence type="ECO:0000313" key="4">
    <source>
        <dbReference type="Proteomes" id="UP000288405"/>
    </source>
</evidence>
<dbReference type="OrthoDB" id="9804804at2"/>
<keyword evidence="1" id="KW-1133">Transmembrane helix</keyword>
<feature type="domain" description="Inner membrane protein YgaP-like transmembrane" evidence="2">
    <location>
        <begin position="1"/>
        <end position="59"/>
    </location>
</feature>
<feature type="transmembrane region" description="Helical" evidence="1">
    <location>
        <begin position="7"/>
        <end position="24"/>
    </location>
</feature>
<gene>
    <name evidence="3" type="ORF">CWE11_06020</name>
</gene>
<protein>
    <submittedName>
        <fullName evidence="3">DUF2892 domain-containing protein</fullName>
    </submittedName>
</protein>
<dbReference type="Pfam" id="PF11127">
    <property type="entry name" value="YgaP-like_TM"/>
    <property type="match status" value="1"/>
</dbReference>
<dbReference type="Proteomes" id="UP000288405">
    <property type="component" value="Unassembled WGS sequence"/>
</dbReference>
<evidence type="ECO:0000259" key="2">
    <source>
        <dbReference type="Pfam" id="PF11127"/>
    </source>
</evidence>
<sequence>MANVGNVDRAIRIIVGLLIAVWAITAGNFWWILGVALIATGVFRFCGLYRILGINTCKVS</sequence>
<keyword evidence="1" id="KW-0472">Membrane</keyword>
<name>A0A432WKL0_9GAMM</name>
<dbReference type="InterPro" id="IPR021309">
    <property type="entry name" value="YgaP-like_TM"/>
</dbReference>
<dbReference type="AlphaFoldDB" id="A0A432WKL0"/>